<dbReference type="SMART" id="SM00174">
    <property type="entry name" value="RHO"/>
    <property type="match status" value="1"/>
</dbReference>
<dbReference type="InterPro" id="IPR003578">
    <property type="entry name" value="Small_GTPase_Rho"/>
</dbReference>
<dbReference type="Gene3D" id="3.40.50.300">
    <property type="entry name" value="P-loop containing nucleotide triphosphate hydrolases"/>
    <property type="match status" value="1"/>
</dbReference>
<accession>A0AAQ5ZTC1</accession>
<dbReference type="PROSITE" id="PS51420">
    <property type="entry name" value="RHO"/>
    <property type="match status" value="1"/>
</dbReference>
<dbReference type="FunFam" id="3.40.50.300:FF:001179">
    <property type="entry name" value="Rho family GTPase"/>
    <property type="match status" value="1"/>
</dbReference>
<protein>
    <recommendedName>
        <fullName evidence="6">Ras homolog family member G</fullName>
    </recommendedName>
</protein>
<dbReference type="Pfam" id="PF00071">
    <property type="entry name" value="Ras"/>
    <property type="match status" value="1"/>
</dbReference>
<reference evidence="4 5" key="1">
    <citation type="submission" date="2022-01" db="EMBL/GenBank/DDBJ databases">
        <title>A chromosome-scale genome assembly of the false clownfish, Amphiprion ocellaris.</title>
        <authorList>
            <person name="Ryu T."/>
        </authorList>
    </citation>
    <scope>NUCLEOTIDE SEQUENCE [LARGE SCALE GENOMIC DNA]</scope>
</reference>
<dbReference type="Ensembl" id="ENSAOCT00000071912.1">
    <property type="protein sequence ID" value="ENSAOCP00000069308.1"/>
    <property type="gene ID" value="ENSAOCG00000026023.1"/>
</dbReference>
<dbReference type="GO" id="GO:0005525">
    <property type="term" value="F:GTP binding"/>
    <property type="evidence" value="ECO:0007669"/>
    <property type="project" value="UniProtKB-KW"/>
</dbReference>
<dbReference type="InterPro" id="IPR027417">
    <property type="entry name" value="P-loop_NTPase"/>
</dbReference>
<dbReference type="PROSITE" id="PS51419">
    <property type="entry name" value="RAB"/>
    <property type="match status" value="1"/>
</dbReference>
<evidence type="ECO:0000313" key="4">
    <source>
        <dbReference type="Ensembl" id="ENSAOCP00000069308.1"/>
    </source>
</evidence>
<dbReference type="GeneTree" id="ENSGT00940000155158"/>
<reference evidence="4" key="2">
    <citation type="submission" date="2025-08" db="UniProtKB">
        <authorList>
            <consortium name="Ensembl"/>
        </authorList>
    </citation>
    <scope>IDENTIFICATION</scope>
</reference>
<keyword evidence="2" id="KW-0547">Nucleotide-binding</keyword>
<dbReference type="NCBIfam" id="TIGR00231">
    <property type="entry name" value="small_GTP"/>
    <property type="match status" value="1"/>
</dbReference>
<evidence type="ECO:0008006" key="6">
    <source>
        <dbReference type="Google" id="ProtNLM"/>
    </source>
</evidence>
<dbReference type="PANTHER" id="PTHR24072">
    <property type="entry name" value="RHO FAMILY GTPASE"/>
    <property type="match status" value="1"/>
</dbReference>
<organism evidence="4 5">
    <name type="scientific">Amphiprion ocellaris</name>
    <name type="common">Clown anemonefish</name>
    <dbReference type="NCBI Taxonomy" id="80972"/>
    <lineage>
        <taxon>Eukaryota</taxon>
        <taxon>Metazoa</taxon>
        <taxon>Chordata</taxon>
        <taxon>Craniata</taxon>
        <taxon>Vertebrata</taxon>
        <taxon>Euteleostomi</taxon>
        <taxon>Actinopterygii</taxon>
        <taxon>Neopterygii</taxon>
        <taxon>Teleostei</taxon>
        <taxon>Neoteleostei</taxon>
        <taxon>Acanthomorphata</taxon>
        <taxon>Ovalentaria</taxon>
        <taxon>Pomacentridae</taxon>
        <taxon>Amphiprion</taxon>
    </lineage>
</organism>
<gene>
    <name evidence="4" type="primary">RHOG</name>
</gene>
<sequence>MQSVKCVIVGDSGVGKTYLLHTYINKVFPRDYIPCFYGTYSTEVHVDNQQVSLTLWDSAGRDDYERFRQLSYNQADVIIICFSIANPTSSENVKRKWYPEVKRHCPDVPFVVVGTKSDLRDDQEVLETLKKQNQTTVTQQEGVTMANQIQAAKYLECASSNQEGLNEVIDEAVRAFLSHSVTTEKTCILM</sequence>
<evidence type="ECO:0000256" key="1">
    <source>
        <dbReference type="ARBA" id="ARBA00010142"/>
    </source>
</evidence>
<dbReference type="GO" id="GO:0003924">
    <property type="term" value="F:GTPase activity"/>
    <property type="evidence" value="ECO:0007669"/>
    <property type="project" value="InterPro"/>
</dbReference>
<evidence type="ECO:0000256" key="2">
    <source>
        <dbReference type="ARBA" id="ARBA00022741"/>
    </source>
</evidence>
<dbReference type="SUPFAM" id="SSF52540">
    <property type="entry name" value="P-loop containing nucleoside triphosphate hydrolases"/>
    <property type="match status" value="1"/>
</dbReference>
<dbReference type="SMART" id="SM00173">
    <property type="entry name" value="RAS"/>
    <property type="match status" value="1"/>
</dbReference>
<dbReference type="InterPro" id="IPR001806">
    <property type="entry name" value="Small_GTPase"/>
</dbReference>
<evidence type="ECO:0000313" key="5">
    <source>
        <dbReference type="Proteomes" id="UP001501940"/>
    </source>
</evidence>
<dbReference type="CDD" id="cd00157">
    <property type="entry name" value="Rho"/>
    <property type="match status" value="1"/>
</dbReference>
<dbReference type="GO" id="GO:0007264">
    <property type="term" value="P:small GTPase-mediated signal transduction"/>
    <property type="evidence" value="ECO:0007669"/>
    <property type="project" value="InterPro"/>
</dbReference>
<dbReference type="InterPro" id="IPR005225">
    <property type="entry name" value="Small_GTP-bd"/>
</dbReference>
<evidence type="ECO:0000256" key="3">
    <source>
        <dbReference type="ARBA" id="ARBA00023134"/>
    </source>
</evidence>
<dbReference type="Proteomes" id="UP001501940">
    <property type="component" value="Chromosome 18"/>
</dbReference>
<dbReference type="AlphaFoldDB" id="A0AAQ5ZTC1"/>
<keyword evidence="5" id="KW-1185">Reference proteome</keyword>
<comment type="similarity">
    <text evidence="1">Belongs to the small GTPase superfamily. Rho family.</text>
</comment>
<dbReference type="PROSITE" id="PS51421">
    <property type="entry name" value="RAS"/>
    <property type="match status" value="1"/>
</dbReference>
<dbReference type="SMART" id="SM00175">
    <property type="entry name" value="RAB"/>
    <property type="match status" value="1"/>
</dbReference>
<keyword evidence="3" id="KW-0342">GTP-binding</keyword>
<dbReference type="PRINTS" id="PR00449">
    <property type="entry name" value="RASTRNSFRMNG"/>
</dbReference>
<reference evidence="4" key="3">
    <citation type="submission" date="2025-09" db="UniProtKB">
        <authorList>
            <consortium name="Ensembl"/>
        </authorList>
    </citation>
    <scope>IDENTIFICATION</scope>
</reference>
<proteinExistence type="inferred from homology"/>
<name>A0AAQ5ZTC1_AMPOC</name>